<dbReference type="Pfam" id="PF00149">
    <property type="entry name" value="Metallophos"/>
    <property type="match status" value="1"/>
</dbReference>
<dbReference type="PANTHER" id="PTHR32440">
    <property type="entry name" value="PHOSPHATASE DCR2-RELATED-RELATED"/>
    <property type="match status" value="1"/>
</dbReference>
<keyword evidence="3" id="KW-1185">Reference proteome</keyword>
<sequence>MELRYRPDGSFRIIQFTDTHIGNMPFHEDDHKTFQLIEAAQKAFDVDLIMHTGDVIWSEGVKDADQVFVQTLEYFDRFKKPMALTFGNHDSEEIITRSDLRQLFSDTVECVADKHHSYLKDDRESYVLEIKAADSEEVVNALFVLDSGAQAPLDIGIYDWILPEQVDWFRQTSQDYRHGDGVRRHLVFQHIPLPEYWQAAEHIISGLHLETNEAISAPHINTGLFANMVLHGEIWGMFVGHDHDNNFDGLYQDLHLVYGNVSGYQTYGELERGVRLIELNQHDHSIKTYTVTVNDFQS</sequence>
<dbReference type="GO" id="GO:0016788">
    <property type="term" value="F:hydrolase activity, acting on ester bonds"/>
    <property type="evidence" value="ECO:0007669"/>
    <property type="project" value="TreeGrafter"/>
</dbReference>
<dbReference type="Gene3D" id="3.60.21.10">
    <property type="match status" value="1"/>
</dbReference>
<evidence type="ECO:0000313" key="3">
    <source>
        <dbReference type="Proteomes" id="UP000198833"/>
    </source>
</evidence>
<dbReference type="InterPro" id="IPR004843">
    <property type="entry name" value="Calcineurin-like_PHP"/>
</dbReference>
<proteinExistence type="predicted"/>
<protein>
    <submittedName>
        <fullName evidence="2">Calcineurin-like phosphoesterase</fullName>
    </submittedName>
</protein>
<dbReference type="STRING" id="89093.SAMN04488558_10920"/>
<dbReference type="CDD" id="cd07383">
    <property type="entry name" value="MPP_Dcr2"/>
    <property type="match status" value="1"/>
</dbReference>
<evidence type="ECO:0000313" key="2">
    <source>
        <dbReference type="EMBL" id="SEQ36013.1"/>
    </source>
</evidence>
<dbReference type="Proteomes" id="UP000198833">
    <property type="component" value="Unassembled WGS sequence"/>
</dbReference>
<dbReference type="OrthoDB" id="9816081at2"/>
<reference evidence="2 3" key="1">
    <citation type="submission" date="2016-10" db="EMBL/GenBank/DDBJ databases">
        <authorList>
            <person name="de Groot N.N."/>
        </authorList>
    </citation>
    <scope>NUCLEOTIDE SEQUENCE [LARGE SCALE GENOMIC DNA]</scope>
    <source>
        <strain evidence="2 3">DSM 15695</strain>
    </source>
</reference>
<feature type="domain" description="Calcineurin-like phosphoesterase" evidence="1">
    <location>
        <begin position="11"/>
        <end position="207"/>
    </location>
</feature>
<dbReference type="EMBL" id="FOEN01000009">
    <property type="protein sequence ID" value="SEQ36013.1"/>
    <property type="molecule type" value="Genomic_DNA"/>
</dbReference>
<dbReference type="AlphaFoldDB" id="A0A1H9FEW9"/>
<dbReference type="GO" id="GO:0005737">
    <property type="term" value="C:cytoplasm"/>
    <property type="evidence" value="ECO:0007669"/>
    <property type="project" value="TreeGrafter"/>
</dbReference>
<name>A0A1H9FEW9_9LACT</name>
<organism evidence="2 3">
    <name type="scientific">Ignavigranum ruoffiae</name>
    <dbReference type="NCBI Taxonomy" id="89093"/>
    <lineage>
        <taxon>Bacteria</taxon>
        <taxon>Bacillati</taxon>
        <taxon>Bacillota</taxon>
        <taxon>Bacilli</taxon>
        <taxon>Lactobacillales</taxon>
        <taxon>Aerococcaceae</taxon>
        <taxon>Ignavigranum</taxon>
    </lineage>
</organism>
<dbReference type="RefSeq" id="WP_092572349.1">
    <property type="nucleotide sequence ID" value="NZ_CP149446.1"/>
</dbReference>
<dbReference type="InterPro" id="IPR029052">
    <property type="entry name" value="Metallo-depent_PP-like"/>
</dbReference>
<accession>A0A1H9FEW9</accession>
<dbReference type="PANTHER" id="PTHR32440:SF11">
    <property type="entry name" value="METALLOPHOSPHOESTERASE DOMAIN-CONTAINING PROTEIN"/>
    <property type="match status" value="1"/>
</dbReference>
<gene>
    <name evidence="2" type="ORF">SAMN04488558_10920</name>
</gene>
<evidence type="ECO:0000259" key="1">
    <source>
        <dbReference type="Pfam" id="PF00149"/>
    </source>
</evidence>
<dbReference type="SUPFAM" id="SSF56300">
    <property type="entry name" value="Metallo-dependent phosphatases"/>
    <property type="match status" value="1"/>
</dbReference>